<dbReference type="PROSITE" id="PS51294">
    <property type="entry name" value="HTH_MYB"/>
    <property type="match status" value="1"/>
</dbReference>
<sequence>MTTSTPLALTKAATHMAFNQNAWSKIDQGPWTEEEDEALEILAKSADGQDNALVNWNDIATQMGSKRRPSQCMDRYHHYLWPRMRRERQELPGQGELVFPGETYDDAKRWGDIVVSEMEGEDGWRERH</sequence>
<accession>A0AAN7BXJ1</accession>
<dbReference type="SUPFAM" id="SSF46689">
    <property type="entry name" value="Homeodomain-like"/>
    <property type="match status" value="1"/>
</dbReference>
<evidence type="ECO:0000313" key="3">
    <source>
        <dbReference type="EMBL" id="KAK4231221.1"/>
    </source>
</evidence>
<reference evidence="3" key="2">
    <citation type="submission" date="2023-05" db="EMBL/GenBank/DDBJ databases">
        <authorList>
            <consortium name="Lawrence Berkeley National Laboratory"/>
            <person name="Steindorff A."/>
            <person name="Hensen N."/>
            <person name="Bonometti L."/>
            <person name="Westerberg I."/>
            <person name="Brannstrom I.O."/>
            <person name="Guillou S."/>
            <person name="Cros-Aarteil S."/>
            <person name="Calhoun S."/>
            <person name="Haridas S."/>
            <person name="Kuo A."/>
            <person name="Mondo S."/>
            <person name="Pangilinan J."/>
            <person name="Riley R."/>
            <person name="Labutti K."/>
            <person name="Andreopoulos B."/>
            <person name="Lipzen A."/>
            <person name="Chen C."/>
            <person name="Yanf M."/>
            <person name="Daum C."/>
            <person name="Ng V."/>
            <person name="Clum A."/>
            <person name="Ohm R."/>
            <person name="Martin F."/>
            <person name="Silar P."/>
            <person name="Natvig D."/>
            <person name="Lalanne C."/>
            <person name="Gautier V."/>
            <person name="Ament-Velasquez S.L."/>
            <person name="Kruys A."/>
            <person name="Hutchinson M.I."/>
            <person name="Powell A.J."/>
            <person name="Barry K."/>
            <person name="Miller A.N."/>
            <person name="Grigoriev I.V."/>
            <person name="Debuchy R."/>
            <person name="Gladieux P."/>
            <person name="Thoren M.H."/>
            <person name="Johannesson H."/>
        </authorList>
    </citation>
    <scope>NUCLEOTIDE SEQUENCE</scope>
    <source>
        <strain evidence="3">CBS 990.96</strain>
    </source>
</reference>
<dbReference type="InterPro" id="IPR017930">
    <property type="entry name" value="Myb_dom"/>
</dbReference>
<gene>
    <name evidence="3" type="ORF">QBC38DRAFT_451600</name>
</gene>
<dbReference type="EMBL" id="MU865294">
    <property type="protein sequence ID" value="KAK4231221.1"/>
    <property type="molecule type" value="Genomic_DNA"/>
</dbReference>
<keyword evidence="4" id="KW-1185">Reference proteome</keyword>
<comment type="caution">
    <text evidence="3">The sequence shown here is derived from an EMBL/GenBank/DDBJ whole genome shotgun (WGS) entry which is preliminary data.</text>
</comment>
<organism evidence="3 4">
    <name type="scientific">Podospora fimiseda</name>
    <dbReference type="NCBI Taxonomy" id="252190"/>
    <lineage>
        <taxon>Eukaryota</taxon>
        <taxon>Fungi</taxon>
        <taxon>Dikarya</taxon>
        <taxon>Ascomycota</taxon>
        <taxon>Pezizomycotina</taxon>
        <taxon>Sordariomycetes</taxon>
        <taxon>Sordariomycetidae</taxon>
        <taxon>Sordariales</taxon>
        <taxon>Podosporaceae</taxon>
        <taxon>Podospora</taxon>
    </lineage>
</organism>
<dbReference type="Pfam" id="PF13921">
    <property type="entry name" value="Myb_DNA-bind_6"/>
    <property type="match status" value="1"/>
</dbReference>
<evidence type="ECO:0000259" key="2">
    <source>
        <dbReference type="PROSITE" id="PS51294"/>
    </source>
</evidence>
<dbReference type="PROSITE" id="PS50090">
    <property type="entry name" value="MYB_LIKE"/>
    <property type="match status" value="1"/>
</dbReference>
<dbReference type="InterPro" id="IPR001005">
    <property type="entry name" value="SANT/Myb"/>
</dbReference>
<name>A0AAN7BXJ1_9PEZI</name>
<protein>
    <recommendedName>
        <fullName evidence="5">Myb-like domain-containing protein</fullName>
    </recommendedName>
</protein>
<evidence type="ECO:0000313" key="4">
    <source>
        <dbReference type="Proteomes" id="UP001301958"/>
    </source>
</evidence>
<feature type="domain" description="Myb-like" evidence="1">
    <location>
        <begin position="23"/>
        <end position="80"/>
    </location>
</feature>
<evidence type="ECO:0000259" key="1">
    <source>
        <dbReference type="PROSITE" id="PS50090"/>
    </source>
</evidence>
<feature type="domain" description="HTH myb-type" evidence="2">
    <location>
        <begin position="29"/>
        <end position="84"/>
    </location>
</feature>
<dbReference type="SMART" id="SM00717">
    <property type="entry name" value="SANT"/>
    <property type="match status" value="1"/>
</dbReference>
<proteinExistence type="predicted"/>
<dbReference type="Gene3D" id="1.10.10.60">
    <property type="entry name" value="Homeodomain-like"/>
    <property type="match status" value="1"/>
</dbReference>
<evidence type="ECO:0008006" key="5">
    <source>
        <dbReference type="Google" id="ProtNLM"/>
    </source>
</evidence>
<reference evidence="3" key="1">
    <citation type="journal article" date="2023" name="Mol. Phylogenet. Evol.">
        <title>Genome-scale phylogeny and comparative genomics of the fungal order Sordariales.</title>
        <authorList>
            <person name="Hensen N."/>
            <person name="Bonometti L."/>
            <person name="Westerberg I."/>
            <person name="Brannstrom I.O."/>
            <person name="Guillou S."/>
            <person name="Cros-Aarteil S."/>
            <person name="Calhoun S."/>
            <person name="Haridas S."/>
            <person name="Kuo A."/>
            <person name="Mondo S."/>
            <person name="Pangilinan J."/>
            <person name="Riley R."/>
            <person name="LaButti K."/>
            <person name="Andreopoulos B."/>
            <person name="Lipzen A."/>
            <person name="Chen C."/>
            <person name="Yan M."/>
            <person name="Daum C."/>
            <person name="Ng V."/>
            <person name="Clum A."/>
            <person name="Steindorff A."/>
            <person name="Ohm R.A."/>
            <person name="Martin F."/>
            <person name="Silar P."/>
            <person name="Natvig D.O."/>
            <person name="Lalanne C."/>
            <person name="Gautier V."/>
            <person name="Ament-Velasquez S.L."/>
            <person name="Kruys A."/>
            <person name="Hutchinson M.I."/>
            <person name="Powell A.J."/>
            <person name="Barry K."/>
            <person name="Miller A.N."/>
            <person name="Grigoriev I.V."/>
            <person name="Debuchy R."/>
            <person name="Gladieux P."/>
            <person name="Hiltunen Thoren M."/>
            <person name="Johannesson H."/>
        </authorList>
    </citation>
    <scope>NUCLEOTIDE SEQUENCE</scope>
    <source>
        <strain evidence="3">CBS 990.96</strain>
    </source>
</reference>
<dbReference type="Proteomes" id="UP001301958">
    <property type="component" value="Unassembled WGS sequence"/>
</dbReference>
<dbReference type="AlphaFoldDB" id="A0AAN7BXJ1"/>
<dbReference type="InterPro" id="IPR009057">
    <property type="entry name" value="Homeodomain-like_sf"/>
</dbReference>